<dbReference type="Pfam" id="PF01757">
    <property type="entry name" value="Acyl_transf_3"/>
    <property type="match status" value="1"/>
</dbReference>
<evidence type="ECO:0000256" key="2">
    <source>
        <dbReference type="SAM" id="Phobius"/>
    </source>
</evidence>
<evidence type="ECO:0000259" key="3">
    <source>
        <dbReference type="Pfam" id="PF01757"/>
    </source>
</evidence>
<dbReference type="OrthoDB" id="5819582at2759"/>
<feature type="transmembrane region" description="Helical" evidence="2">
    <location>
        <begin position="146"/>
        <end position="170"/>
    </location>
</feature>
<dbReference type="EMBL" id="SDOX01000016">
    <property type="protein sequence ID" value="TFJ85066.1"/>
    <property type="molecule type" value="Genomic_DNA"/>
</dbReference>
<feature type="compositionally biased region" description="Basic and acidic residues" evidence="1">
    <location>
        <begin position="48"/>
        <end position="62"/>
    </location>
</feature>
<sequence length="571" mass="64750">MVMDLDPPMRLVPQPCVSPVRNVAVDVTTKSKNKTTWPAENKKIESSDCVEKAHGSPRKEDPIMEGISNTADSTSGRRRWKKLLWEFCIGGMWKNPSSTAHFDGLRGVACLTVLVWHFLCAYYPGIAFHNKAFVQDGAYSVKWGRSWLLFFFNGPFSVDIFYGLSGRVLLHSYMAHGKNSTLVSAMFRRILRLMVPFAVIVIFAWKEGQLGWVQYGVQAAVWTRSHWLPSPTLGATVGSLRWIDIKNFITLMFTESNLAYYIYNPRNLWTIRTEWRGSLAVFSLGFVMKNLQSRFRWVLYPILFRWFEAENGGALLAFVVGFFLCDVERNTPVVTYLTSSPTVLAQTLRVTIALVSAGIWIHVQSTLGFQAQVSLPPGDADALLNFRRWTALGTCGCLVFVQLTPLMRWLLATPPLRFVGYVSFCLYLVHGEVLNTFAAWLFLRLYQEGQGLGYVPSSLVVLATAFPVSLVLAWVMTVLVDDPSVRLARAVYQNFFCAFDEKLWVHRQLKAGEMKVRGWCSSMLASPTLGPLMHLFLFTEVPNLFRRPNSKKISLQETEIDLYTAREAHKL</sequence>
<keyword evidence="2" id="KW-0812">Transmembrane</keyword>
<dbReference type="Proteomes" id="UP000355283">
    <property type="component" value="Unassembled WGS sequence"/>
</dbReference>
<protein>
    <recommendedName>
        <fullName evidence="3">Acyltransferase 3 domain-containing protein</fullName>
    </recommendedName>
</protein>
<feature type="domain" description="Acyltransferase 3" evidence="3">
    <location>
        <begin position="102"/>
        <end position="474"/>
    </location>
</feature>
<comment type="caution">
    <text evidence="4">The sequence shown here is derived from an EMBL/GenBank/DDBJ whole genome shotgun (WGS) entry which is preliminary data.</text>
</comment>
<dbReference type="PANTHER" id="PTHR23028">
    <property type="entry name" value="ACETYLTRANSFERASE"/>
    <property type="match status" value="1"/>
</dbReference>
<dbReference type="GO" id="GO:0016747">
    <property type="term" value="F:acyltransferase activity, transferring groups other than amino-acyl groups"/>
    <property type="evidence" value="ECO:0007669"/>
    <property type="project" value="InterPro"/>
</dbReference>
<accession>A0A4D9D119</accession>
<feature type="transmembrane region" description="Helical" evidence="2">
    <location>
        <begin position="348"/>
        <end position="369"/>
    </location>
</feature>
<feature type="region of interest" description="Disordered" evidence="1">
    <location>
        <begin position="48"/>
        <end position="73"/>
    </location>
</feature>
<feature type="transmembrane region" description="Helical" evidence="2">
    <location>
        <begin position="190"/>
        <end position="206"/>
    </location>
</feature>
<feature type="transmembrane region" description="Helical" evidence="2">
    <location>
        <begin position="455"/>
        <end position="480"/>
    </location>
</feature>
<proteinExistence type="predicted"/>
<dbReference type="InterPro" id="IPR050879">
    <property type="entry name" value="Acyltransferase_3"/>
</dbReference>
<feature type="transmembrane region" description="Helical" evidence="2">
    <location>
        <begin position="311"/>
        <end position="327"/>
    </location>
</feature>
<keyword evidence="2" id="KW-0472">Membrane</keyword>
<gene>
    <name evidence="4" type="ORF">NSK_003490</name>
</gene>
<evidence type="ECO:0000313" key="5">
    <source>
        <dbReference type="Proteomes" id="UP000355283"/>
    </source>
</evidence>
<dbReference type="PANTHER" id="PTHR23028:SF134">
    <property type="entry name" value="PUTATIVE (AFU_ORTHOLOGUE AFUA_4G08520)-RELATED"/>
    <property type="match status" value="1"/>
</dbReference>
<feature type="transmembrane region" description="Helical" evidence="2">
    <location>
        <begin position="104"/>
        <end position="126"/>
    </location>
</feature>
<evidence type="ECO:0000256" key="1">
    <source>
        <dbReference type="SAM" id="MobiDB-lite"/>
    </source>
</evidence>
<keyword evidence="2" id="KW-1133">Transmembrane helix</keyword>
<feature type="transmembrane region" description="Helical" evidence="2">
    <location>
        <begin position="389"/>
        <end position="411"/>
    </location>
</feature>
<dbReference type="AlphaFoldDB" id="A0A4D9D119"/>
<keyword evidence="5" id="KW-1185">Reference proteome</keyword>
<name>A0A4D9D119_9STRA</name>
<organism evidence="4 5">
    <name type="scientific">Nannochloropsis salina CCMP1776</name>
    <dbReference type="NCBI Taxonomy" id="1027361"/>
    <lineage>
        <taxon>Eukaryota</taxon>
        <taxon>Sar</taxon>
        <taxon>Stramenopiles</taxon>
        <taxon>Ochrophyta</taxon>
        <taxon>Eustigmatophyceae</taxon>
        <taxon>Eustigmatales</taxon>
        <taxon>Monodopsidaceae</taxon>
        <taxon>Microchloropsis</taxon>
        <taxon>Microchloropsis salina</taxon>
    </lineage>
</organism>
<dbReference type="InterPro" id="IPR002656">
    <property type="entry name" value="Acyl_transf_3_dom"/>
</dbReference>
<feature type="transmembrane region" description="Helical" evidence="2">
    <location>
        <begin position="418"/>
        <end position="443"/>
    </location>
</feature>
<evidence type="ECO:0000313" key="4">
    <source>
        <dbReference type="EMBL" id="TFJ85066.1"/>
    </source>
</evidence>
<reference evidence="4 5" key="1">
    <citation type="submission" date="2019-01" db="EMBL/GenBank/DDBJ databases">
        <title>Nuclear Genome Assembly of the Microalgal Biofuel strain Nannochloropsis salina CCMP1776.</title>
        <authorList>
            <person name="Hovde B."/>
        </authorList>
    </citation>
    <scope>NUCLEOTIDE SEQUENCE [LARGE SCALE GENOMIC DNA]</scope>
    <source>
        <strain evidence="4 5">CCMP1776</strain>
    </source>
</reference>